<dbReference type="EMBL" id="JAEACQ010000162">
    <property type="protein sequence ID" value="MBL7627642.1"/>
    <property type="molecule type" value="Genomic_DNA"/>
</dbReference>
<reference evidence="2" key="1">
    <citation type="submission" date="2020-12" db="EMBL/GenBank/DDBJ databases">
        <title>Genomic characterization of non-nitrogen-fixing Frankia strains.</title>
        <authorList>
            <person name="Carlos-Shanley C."/>
            <person name="Guerra T."/>
            <person name="Hahn D."/>
        </authorList>
    </citation>
    <scope>NUCLEOTIDE SEQUENCE</scope>
    <source>
        <strain evidence="2">CN6</strain>
    </source>
</reference>
<dbReference type="InterPro" id="IPR004675">
    <property type="entry name" value="AhpD_core"/>
</dbReference>
<feature type="domain" description="Carboxymuconolactone decarboxylase-like" evidence="1">
    <location>
        <begin position="19"/>
        <end position="101"/>
    </location>
</feature>
<evidence type="ECO:0000313" key="3">
    <source>
        <dbReference type="Proteomes" id="UP000604475"/>
    </source>
</evidence>
<comment type="caution">
    <text evidence="2">The sequence shown here is derived from an EMBL/GenBank/DDBJ whole genome shotgun (WGS) entry which is preliminary data.</text>
</comment>
<dbReference type="RefSeq" id="WP_202998912.1">
    <property type="nucleotide sequence ID" value="NZ_JADWYU010000096.1"/>
</dbReference>
<evidence type="ECO:0000313" key="2">
    <source>
        <dbReference type="EMBL" id="MBL7627642.1"/>
    </source>
</evidence>
<dbReference type="Pfam" id="PF02627">
    <property type="entry name" value="CMD"/>
    <property type="match status" value="1"/>
</dbReference>
<accession>A0A937RD15</accession>
<dbReference type="PANTHER" id="PTHR34846">
    <property type="entry name" value="4-CARBOXYMUCONOLACTONE DECARBOXYLASE FAMILY PROTEIN (AFU_ORTHOLOGUE AFUA_6G11590)"/>
    <property type="match status" value="1"/>
</dbReference>
<dbReference type="Proteomes" id="UP000604475">
    <property type="component" value="Unassembled WGS sequence"/>
</dbReference>
<protein>
    <submittedName>
        <fullName evidence="2">Carboxymuconolactone decarboxylase family protein</fullName>
    </submittedName>
</protein>
<dbReference type="InterPro" id="IPR029032">
    <property type="entry name" value="AhpD-like"/>
</dbReference>
<dbReference type="GO" id="GO:0051920">
    <property type="term" value="F:peroxiredoxin activity"/>
    <property type="evidence" value="ECO:0007669"/>
    <property type="project" value="InterPro"/>
</dbReference>
<dbReference type="PANTHER" id="PTHR34846:SF10">
    <property type="entry name" value="CYTOPLASMIC PROTEIN"/>
    <property type="match status" value="1"/>
</dbReference>
<name>A0A937RD15_9ACTN</name>
<dbReference type="NCBIfam" id="TIGR00778">
    <property type="entry name" value="ahpD_dom"/>
    <property type="match status" value="1"/>
</dbReference>
<evidence type="ECO:0000259" key="1">
    <source>
        <dbReference type="Pfam" id="PF02627"/>
    </source>
</evidence>
<dbReference type="SUPFAM" id="SSF69118">
    <property type="entry name" value="AhpD-like"/>
    <property type="match status" value="1"/>
</dbReference>
<sequence>MAQAVTTKGQRLSPGEIDPAAYKAVLGMESYVRRSGLEPGLYELIKIRASQINGCAFCLDMHYRDAREQGESQLRLDVLRAWHEVDGLFSEREQAALALTEAVTLISQGGVSDALWDRVRASFSEEEIVKLLTAISTINVWNRLAISTRMQPTGAA</sequence>
<dbReference type="InterPro" id="IPR003779">
    <property type="entry name" value="CMD-like"/>
</dbReference>
<dbReference type="Gene3D" id="1.20.1290.10">
    <property type="entry name" value="AhpD-like"/>
    <property type="match status" value="1"/>
</dbReference>
<gene>
    <name evidence="2" type="ORF">I7412_10775</name>
</gene>
<proteinExistence type="predicted"/>
<dbReference type="AlphaFoldDB" id="A0A937RD15"/>
<keyword evidence="3" id="KW-1185">Reference proteome</keyword>
<organism evidence="2 3">
    <name type="scientific">Frankia nepalensis</name>
    <dbReference type="NCBI Taxonomy" id="1836974"/>
    <lineage>
        <taxon>Bacteria</taxon>
        <taxon>Bacillati</taxon>
        <taxon>Actinomycetota</taxon>
        <taxon>Actinomycetes</taxon>
        <taxon>Frankiales</taxon>
        <taxon>Frankiaceae</taxon>
        <taxon>Frankia</taxon>
    </lineage>
</organism>